<feature type="domain" description="Periplasmic binding protein" evidence="1">
    <location>
        <begin position="2"/>
        <end position="45"/>
    </location>
</feature>
<name>X0YPK3_9ZZZZ</name>
<comment type="caution">
    <text evidence="2">The sequence shown here is derived from an EMBL/GenBank/DDBJ whole genome shotgun (WGS) entry which is preliminary data.</text>
</comment>
<evidence type="ECO:0000259" key="1">
    <source>
        <dbReference type="Pfam" id="PF13407"/>
    </source>
</evidence>
<sequence>MLNSAIATKPDGIAVTITDPAALDAPLRKAIAAGIPVIAINVPDPRPEAE</sequence>
<protein>
    <recommendedName>
        <fullName evidence="1">Periplasmic binding protein domain-containing protein</fullName>
    </recommendedName>
</protein>
<dbReference type="AlphaFoldDB" id="X0YPK3"/>
<dbReference type="EMBL" id="BART01000886">
    <property type="protein sequence ID" value="GAG58189.1"/>
    <property type="molecule type" value="Genomic_DNA"/>
</dbReference>
<reference evidence="2" key="1">
    <citation type="journal article" date="2014" name="Front. Microbiol.">
        <title>High frequency of phylogenetically diverse reductive dehalogenase-homologous genes in deep subseafloor sedimentary metagenomes.</title>
        <authorList>
            <person name="Kawai M."/>
            <person name="Futagami T."/>
            <person name="Toyoda A."/>
            <person name="Takaki Y."/>
            <person name="Nishi S."/>
            <person name="Hori S."/>
            <person name="Arai W."/>
            <person name="Tsubouchi T."/>
            <person name="Morono Y."/>
            <person name="Uchiyama I."/>
            <person name="Ito T."/>
            <person name="Fujiyama A."/>
            <person name="Inagaki F."/>
            <person name="Takami H."/>
        </authorList>
    </citation>
    <scope>NUCLEOTIDE SEQUENCE</scope>
    <source>
        <strain evidence="2">Expedition CK06-06</strain>
    </source>
</reference>
<dbReference type="Pfam" id="PF13407">
    <property type="entry name" value="Peripla_BP_4"/>
    <property type="match status" value="1"/>
</dbReference>
<dbReference type="SUPFAM" id="SSF53822">
    <property type="entry name" value="Periplasmic binding protein-like I"/>
    <property type="match status" value="1"/>
</dbReference>
<dbReference type="InterPro" id="IPR025997">
    <property type="entry name" value="SBP_2_dom"/>
</dbReference>
<dbReference type="InterPro" id="IPR028082">
    <property type="entry name" value="Peripla_BP_I"/>
</dbReference>
<feature type="non-terminal residue" evidence="2">
    <location>
        <position position="50"/>
    </location>
</feature>
<evidence type="ECO:0000313" key="2">
    <source>
        <dbReference type="EMBL" id="GAG58189.1"/>
    </source>
</evidence>
<organism evidence="2">
    <name type="scientific">marine sediment metagenome</name>
    <dbReference type="NCBI Taxonomy" id="412755"/>
    <lineage>
        <taxon>unclassified sequences</taxon>
        <taxon>metagenomes</taxon>
        <taxon>ecological metagenomes</taxon>
    </lineage>
</organism>
<dbReference type="Gene3D" id="3.40.50.2300">
    <property type="match status" value="1"/>
</dbReference>
<proteinExistence type="predicted"/>
<accession>X0YPK3</accession>
<gene>
    <name evidence="2" type="ORF">S01H4_03564</name>
</gene>